<reference evidence="5" key="1">
    <citation type="submission" date="2016-10" db="EMBL/GenBank/DDBJ databases">
        <authorList>
            <person name="Varghese N."/>
            <person name="Submissions S."/>
        </authorList>
    </citation>
    <scope>NUCLEOTIDE SEQUENCE [LARGE SCALE GENOMIC DNA]</scope>
    <source>
        <strain evidence="5">DSM 17101</strain>
    </source>
</reference>
<name>A0A1H0R3P9_9BURK</name>
<sequence length="235" mass="25370">MTQTTSFAPPPLLDLPLAFLGRAAAPDTVQPWLLVLMHGVGSHEKDLFSLAPAVPGHFHVLSLRAPYAMGQGANTWFEFSVEPDGSRTIHEAQEIASRSLLARTVESAAAQLGVPSERVVVGGFSQGGIMALSLLLTRPDLLQAAMVWHSRLLPQVLPHAVEPAALRGRALWVSHGEQDNVIPLASARALRDHARGLPLALTYREYPGMHEIRPGELREAMDWLAALGATEALAR</sequence>
<gene>
    <name evidence="4" type="ORF">SAMN04489708_109132</name>
</gene>
<dbReference type="InterPro" id="IPR050565">
    <property type="entry name" value="LYPA1-2/EST-like"/>
</dbReference>
<dbReference type="Proteomes" id="UP000199317">
    <property type="component" value="Unassembled WGS sequence"/>
</dbReference>
<dbReference type="InterPro" id="IPR029058">
    <property type="entry name" value="AB_hydrolase_fold"/>
</dbReference>
<keyword evidence="2" id="KW-0378">Hydrolase</keyword>
<protein>
    <submittedName>
        <fullName evidence="4">Phospholipase/carboxylesterase</fullName>
    </submittedName>
</protein>
<dbReference type="RefSeq" id="WP_092834016.1">
    <property type="nucleotide sequence ID" value="NZ_CP028290.1"/>
</dbReference>
<dbReference type="EMBL" id="FNJL01000009">
    <property type="protein sequence ID" value="SDP24154.1"/>
    <property type="molecule type" value="Genomic_DNA"/>
</dbReference>
<dbReference type="OrthoDB" id="9801763at2"/>
<dbReference type="Pfam" id="PF02230">
    <property type="entry name" value="Abhydrolase_2"/>
    <property type="match status" value="1"/>
</dbReference>
<accession>A0A1H0R3P9</accession>
<dbReference type="AlphaFoldDB" id="A0A1H0R3P9"/>
<dbReference type="PANTHER" id="PTHR10655:SF17">
    <property type="entry name" value="LYSOPHOSPHOLIPASE-LIKE PROTEIN 1"/>
    <property type="match status" value="1"/>
</dbReference>
<evidence type="ECO:0000313" key="4">
    <source>
        <dbReference type="EMBL" id="SDP24154.1"/>
    </source>
</evidence>
<proteinExistence type="inferred from homology"/>
<evidence type="ECO:0000256" key="1">
    <source>
        <dbReference type="ARBA" id="ARBA00006499"/>
    </source>
</evidence>
<evidence type="ECO:0000259" key="3">
    <source>
        <dbReference type="Pfam" id="PF02230"/>
    </source>
</evidence>
<organism evidence="4 5">
    <name type="scientific">Paracidovorax cattleyae</name>
    <dbReference type="NCBI Taxonomy" id="80868"/>
    <lineage>
        <taxon>Bacteria</taxon>
        <taxon>Pseudomonadati</taxon>
        <taxon>Pseudomonadota</taxon>
        <taxon>Betaproteobacteria</taxon>
        <taxon>Burkholderiales</taxon>
        <taxon>Comamonadaceae</taxon>
        <taxon>Paracidovorax</taxon>
    </lineage>
</organism>
<keyword evidence="5" id="KW-1185">Reference proteome</keyword>
<feature type="domain" description="Phospholipase/carboxylesterase/thioesterase" evidence="3">
    <location>
        <begin position="32"/>
        <end position="225"/>
    </location>
</feature>
<evidence type="ECO:0000313" key="5">
    <source>
        <dbReference type="Proteomes" id="UP000199317"/>
    </source>
</evidence>
<dbReference type="PANTHER" id="PTHR10655">
    <property type="entry name" value="LYSOPHOSPHOLIPASE-RELATED"/>
    <property type="match status" value="1"/>
</dbReference>
<comment type="similarity">
    <text evidence="1">Belongs to the AB hydrolase superfamily. AB hydrolase 2 family.</text>
</comment>
<dbReference type="Gene3D" id="3.40.50.1820">
    <property type="entry name" value="alpha/beta hydrolase"/>
    <property type="match status" value="1"/>
</dbReference>
<dbReference type="InterPro" id="IPR003140">
    <property type="entry name" value="PLipase/COase/thioEstase"/>
</dbReference>
<dbReference type="SUPFAM" id="SSF53474">
    <property type="entry name" value="alpha/beta-Hydrolases"/>
    <property type="match status" value="1"/>
</dbReference>
<dbReference type="GO" id="GO:0016787">
    <property type="term" value="F:hydrolase activity"/>
    <property type="evidence" value="ECO:0007669"/>
    <property type="project" value="UniProtKB-KW"/>
</dbReference>
<evidence type="ECO:0000256" key="2">
    <source>
        <dbReference type="ARBA" id="ARBA00022801"/>
    </source>
</evidence>